<evidence type="ECO:0000313" key="1">
    <source>
        <dbReference type="EMBL" id="KIK17649.1"/>
    </source>
</evidence>
<dbReference type="Proteomes" id="UP000054018">
    <property type="component" value="Unassembled WGS sequence"/>
</dbReference>
<reference evidence="2" key="2">
    <citation type="submission" date="2015-01" db="EMBL/GenBank/DDBJ databases">
        <title>Evolutionary Origins and Diversification of the Mycorrhizal Mutualists.</title>
        <authorList>
            <consortium name="DOE Joint Genome Institute"/>
            <consortium name="Mycorrhizal Genomics Consortium"/>
            <person name="Kohler A."/>
            <person name="Kuo A."/>
            <person name="Nagy L.G."/>
            <person name="Floudas D."/>
            <person name="Copeland A."/>
            <person name="Barry K.W."/>
            <person name="Cichocki N."/>
            <person name="Veneault-Fourrey C."/>
            <person name="LaButti K."/>
            <person name="Lindquist E.A."/>
            <person name="Lipzen A."/>
            <person name="Lundell T."/>
            <person name="Morin E."/>
            <person name="Murat C."/>
            <person name="Riley R."/>
            <person name="Ohm R."/>
            <person name="Sun H."/>
            <person name="Tunlid A."/>
            <person name="Henrissat B."/>
            <person name="Grigoriev I.V."/>
            <person name="Hibbett D.S."/>
            <person name="Martin F."/>
        </authorList>
    </citation>
    <scope>NUCLEOTIDE SEQUENCE [LARGE SCALE GENOMIC DNA]</scope>
    <source>
        <strain evidence="2">441</strain>
    </source>
</reference>
<reference evidence="1 2" key="1">
    <citation type="submission" date="2014-04" db="EMBL/GenBank/DDBJ databases">
        <authorList>
            <consortium name="DOE Joint Genome Institute"/>
            <person name="Kuo A."/>
            <person name="Kohler A."/>
            <person name="Costa M.D."/>
            <person name="Nagy L.G."/>
            <person name="Floudas D."/>
            <person name="Copeland A."/>
            <person name="Barry K.W."/>
            <person name="Cichocki N."/>
            <person name="Veneault-Fourrey C."/>
            <person name="LaButti K."/>
            <person name="Lindquist E.A."/>
            <person name="Lipzen A."/>
            <person name="Lundell T."/>
            <person name="Morin E."/>
            <person name="Murat C."/>
            <person name="Sun H."/>
            <person name="Tunlid A."/>
            <person name="Henrissat B."/>
            <person name="Grigoriev I.V."/>
            <person name="Hibbett D.S."/>
            <person name="Martin F."/>
            <person name="Nordberg H.P."/>
            <person name="Cantor M.N."/>
            <person name="Hua S.X."/>
        </authorList>
    </citation>
    <scope>NUCLEOTIDE SEQUENCE [LARGE SCALE GENOMIC DNA]</scope>
    <source>
        <strain evidence="1 2">441</strain>
    </source>
</reference>
<organism evidence="1 2">
    <name type="scientific">Pisolithus microcarpus 441</name>
    <dbReference type="NCBI Taxonomy" id="765257"/>
    <lineage>
        <taxon>Eukaryota</taxon>
        <taxon>Fungi</taxon>
        <taxon>Dikarya</taxon>
        <taxon>Basidiomycota</taxon>
        <taxon>Agaricomycotina</taxon>
        <taxon>Agaricomycetes</taxon>
        <taxon>Agaricomycetidae</taxon>
        <taxon>Boletales</taxon>
        <taxon>Sclerodermatineae</taxon>
        <taxon>Pisolithaceae</taxon>
        <taxon>Pisolithus</taxon>
    </lineage>
</organism>
<dbReference type="AlphaFoldDB" id="A0A0C9YU93"/>
<evidence type="ECO:0000313" key="2">
    <source>
        <dbReference type="Proteomes" id="UP000054018"/>
    </source>
</evidence>
<dbReference type="EMBL" id="KN833823">
    <property type="protein sequence ID" value="KIK17649.1"/>
    <property type="molecule type" value="Genomic_DNA"/>
</dbReference>
<keyword evidence="2" id="KW-1185">Reference proteome</keyword>
<protein>
    <submittedName>
        <fullName evidence="1">Uncharacterized protein</fullName>
    </submittedName>
</protein>
<gene>
    <name evidence="1" type="ORF">PISMIDRAFT_685108</name>
</gene>
<dbReference type="HOGENOM" id="CLU_2078662_0_0_1"/>
<feature type="non-terminal residue" evidence="1">
    <location>
        <position position="1"/>
    </location>
</feature>
<accession>A0A0C9YU93</accession>
<sequence>MRRTHVFYVTLGGDDVIQRPTHSIHPNMFPCARKEKRERWCHDVCSLGNERSVIHPGVNKVHEPTTASGRDSSVAGEQSRFSSVLTLTQHTSFSSRVLVARHSPGVLMALQCFAHLFV</sequence>
<proteinExistence type="predicted"/>
<name>A0A0C9YU93_9AGAM</name>